<dbReference type="Proteomes" id="UP000245926">
    <property type="component" value="Chromosome"/>
</dbReference>
<keyword evidence="4" id="KW-1185">Reference proteome</keyword>
<dbReference type="Gene3D" id="3.40.50.720">
    <property type="entry name" value="NAD(P)-binding Rossmann-like Domain"/>
    <property type="match status" value="1"/>
</dbReference>
<dbReference type="InterPro" id="IPR002347">
    <property type="entry name" value="SDR_fam"/>
</dbReference>
<evidence type="ECO:0000256" key="1">
    <source>
        <dbReference type="ARBA" id="ARBA00006484"/>
    </source>
</evidence>
<gene>
    <name evidence="3" type="ORF">DK389_10115</name>
</gene>
<dbReference type="Pfam" id="PF00106">
    <property type="entry name" value="adh_short"/>
    <property type="match status" value="1"/>
</dbReference>
<dbReference type="SUPFAM" id="SSF51735">
    <property type="entry name" value="NAD(P)-binding Rossmann-fold domains"/>
    <property type="match status" value="1"/>
</dbReference>
<comment type="similarity">
    <text evidence="1 2">Belongs to the short-chain dehydrogenases/reductases (SDR) family.</text>
</comment>
<reference evidence="4" key="1">
    <citation type="submission" date="2018-05" db="EMBL/GenBank/DDBJ databases">
        <title>Complete Genome Sequence of Methylobacterium sp. 17SD2-17.</title>
        <authorList>
            <person name="Srinivasan S."/>
        </authorList>
    </citation>
    <scope>NUCLEOTIDE SEQUENCE [LARGE SCALE GENOMIC DNA]</scope>
    <source>
        <strain evidence="4">17SD2-17</strain>
    </source>
</reference>
<evidence type="ECO:0000313" key="3">
    <source>
        <dbReference type="EMBL" id="AWN40816.1"/>
    </source>
</evidence>
<dbReference type="InterPro" id="IPR036291">
    <property type="entry name" value="NAD(P)-bd_dom_sf"/>
</dbReference>
<name>A0A2U8W690_9HYPH</name>
<accession>A0A2U8W690</accession>
<sequence>MDLNLTGRHALVTGSTGGIGYAIARELADLGASVGINGRGPERVEAAVARLKTEAKAGAVFAAAGDVATAEGVDGLVGRLGSVDILVNNTGIFEPKPVFEIPDADWQRFFDVNVMSGVRLSRAYMPGMVERGWGRVVFISSESALNIPVEMVHYGMTKTAQLAIARGLAETVAGTGVTVNSVLPGPTLSEGVAEFMKQMAGGAENPDLDAMGRKFVAEHRPTSLIQRLAGVEEVAAMVAYVCSPAASATSGASLRVDGGLLRHIG</sequence>
<dbReference type="PANTHER" id="PTHR42879">
    <property type="entry name" value="3-OXOACYL-(ACYL-CARRIER-PROTEIN) REDUCTASE"/>
    <property type="match status" value="1"/>
</dbReference>
<dbReference type="PRINTS" id="PR00081">
    <property type="entry name" value="GDHRDH"/>
</dbReference>
<protein>
    <submittedName>
        <fullName evidence="3">Oxidoreductase</fullName>
    </submittedName>
</protein>
<dbReference type="RefSeq" id="WP_109889295.1">
    <property type="nucleotide sequence ID" value="NZ_CP029550.1"/>
</dbReference>
<dbReference type="OrthoDB" id="9793325at2"/>
<evidence type="ECO:0000313" key="4">
    <source>
        <dbReference type="Proteomes" id="UP000245926"/>
    </source>
</evidence>
<proteinExistence type="inferred from homology"/>
<dbReference type="PRINTS" id="PR00080">
    <property type="entry name" value="SDRFAMILY"/>
</dbReference>
<dbReference type="FunFam" id="3.40.50.720:FF:000084">
    <property type="entry name" value="Short-chain dehydrogenase reductase"/>
    <property type="match status" value="1"/>
</dbReference>
<dbReference type="EMBL" id="CP029550">
    <property type="protein sequence ID" value="AWN40816.1"/>
    <property type="molecule type" value="Genomic_DNA"/>
</dbReference>
<dbReference type="InterPro" id="IPR050259">
    <property type="entry name" value="SDR"/>
</dbReference>
<dbReference type="PANTHER" id="PTHR42879:SF6">
    <property type="entry name" value="NADPH-DEPENDENT REDUCTASE BACG"/>
    <property type="match status" value="1"/>
</dbReference>
<organism evidence="3 4">
    <name type="scientific">Methylobacterium durans</name>
    <dbReference type="NCBI Taxonomy" id="2202825"/>
    <lineage>
        <taxon>Bacteria</taxon>
        <taxon>Pseudomonadati</taxon>
        <taxon>Pseudomonadota</taxon>
        <taxon>Alphaproteobacteria</taxon>
        <taxon>Hyphomicrobiales</taxon>
        <taxon>Methylobacteriaceae</taxon>
        <taxon>Methylobacterium</taxon>
    </lineage>
</organism>
<dbReference type="AlphaFoldDB" id="A0A2U8W690"/>
<evidence type="ECO:0000256" key="2">
    <source>
        <dbReference type="RuleBase" id="RU000363"/>
    </source>
</evidence>
<dbReference type="KEGG" id="mets:DK389_10115"/>